<protein>
    <submittedName>
        <fullName evidence="1">Uncharacterized protein</fullName>
    </submittedName>
</protein>
<dbReference type="STRING" id="1212491.LFA_2245"/>
<dbReference type="HOGENOM" id="CLU_2788781_0_0_6"/>
<name>A0A098G6K8_9GAMM</name>
<sequence>MLSDLELIFTSNMFLIEVNMFIIKLSGEIIGTLFENIRSYRALDNYISLLPFYLCKEVNSTRISQEAI</sequence>
<dbReference type="Proteomes" id="UP000032430">
    <property type="component" value="Chromosome I"/>
</dbReference>
<organism evidence="1 2">
    <name type="scientific">Legionella fallonii LLAP-10</name>
    <dbReference type="NCBI Taxonomy" id="1212491"/>
    <lineage>
        <taxon>Bacteria</taxon>
        <taxon>Pseudomonadati</taxon>
        <taxon>Pseudomonadota</taxon>
        <taxon>Gammaproteobacteria</taxon>
        <taxon>Legionellales</taxon>
        <taxon>Legionellaceae</taxon>
        <taxon>Legionella</taxon>
    </lineage>
</organism>
<dbReference type="EMBL" id="LN614827">
    <property type="protein sequence ID" value="CEG57621.1"/>
    <property type="molecule type" value="Genomic_DNA"/>
</dbReference>
<dbReference type="KEGG" id="lfa:LFA_2245"/>
<dbReference type="AlphaFoldDB" id="A0A098G6K8"/>
<keyword evidence="2" id="KW-1185">Reference proteome</keyword>
<gene>
    <name evidence="1" type="ORF">LFA_2245</name>
</gene>
<proteinExistence type="predicted"/>
<evidence type="ECO:0000313" key="1">
    <source>
        <dbReference type="EMBL" id="CEG57621.1"/>
    </source>
</evidence>
<evidence type="ECO:0000313" key="2">
    <source>
        <dbReference type="Proteomes" id="UP000032430"/>
    </source>
</evidence>
<reference evidence="2" key="1">
    <citation type="submission" date="2014-09" db="EMBL/GenBank/DDBJ databases">
        <authorList>
            <person name="Gomez-Valero L."/>
        </authorList>
    </citation>
    <scope>NUCLEOTIDE SEQUENCE [LARGE SCALE GENOMIC DNA]</scope>
    <source>
        <strain evidence="2">ATCC700992</strain>
    </source>
</reference>
<accession>A0A098G6K8</accession>